<organism evidence="1 2">
    <name type="scientific">candidate division WOR-3 bacterium 4484_18</name>
    <dbReference type="NCBI Taxonomy" id="2020626"/>
    <lineage>
        <taxon>Bacteria</taxon>
        <taxon>Bacteria division WOR-3</taxon>
    </lineage>
</organism>
<protein>
    <recommendedName>
        <fullName evidence="3">Fibronectin type-III domain-containing protein</fullName>
    </recommendedName>
</protein>
<gene>
    <name evidence="1" type="ORF">CGW93_03000</name>
</gene>
<dbReference type="Proteomes" id="UP000216312">
    <property type="component" value="Unassembled WGS sequence"/>
</dbReference>
<evidence type="ECO:0008006" key="3">
    <source>
        <dbReference type="Google" id="ProtNLM"/>
    </source>
</evidence>
<sequence>MRTFIILSIMLVIIPGSLFARLDKSDFFPWQNPYQPHHSFKGEASDRPADWWIVAWAGMGLLRDLCISNTLQGGIFGRPPDWQYYDGTFPWGALDRSLWGLNGEYPAGSGQYYIWASGVWVGALYPIIEDGDTIWQPRVSKGCYYSDLGAMSVPEAEDLAGKDFSGLGLYFSDMRIPEGYGYEGEGDYLFVQPGMSQATYQALWPFVDTSINSRRPPGTEVDPSRGDIVAMQETYAVAGDWIPADDATVLWIRDAGPYDIHGLGIRIEQRTYSWNYEYNDDYVYFNYKIRNMNDFPLKNVYVGYFMDNDVGSENTEPQGAWDDMIGYNRELNLGYTYDSDAQEPGWKTPAGYVGCVMVETPGDIGMTGFLTWLHGDIIDDDATDSIKYQMMADTSFMTYTSPMDVRQLSASGPYPVLMPGEEISFTVAVVVGLTYEELCEHAQYAIKQFNTGYMGFAPPPSPQVVVVPGEHKAYISWDDRAEHYVCPMTGLKTFEGYRVYRSLTGLPEDWELIAEYDLPDTRTPDTVIITHTAGVSTATARFVRFLRTHIGDVVTPAGSYKVRFITNNDIIIAKVTDGELTFYEYNPTPSIGDGFAIIRDTVRLRTYDTYPGYISGAWILIDSMIFAIKDGEFSPGVSNPVSPQAGEEFIIDVYRSEEVGPQTGLRHYFIDDELTPGITYYYTVTSYSRPLPTYGVGSLESGKTGKTYWVIPYAKLATDYEQARGDIEHTYGSCNYKGDVVITNPGIVPACTLTIKFVGTDGPDYAQIWQSDSLLCDSIELKKTDPYYLELFKELQGYILEFVFIEDNTPDFEYVIDSSTSYWREGDSNYEIKYTSQREFTSYDYEIRFTDTVCYGYHDFPAYLYIWNVTLDTFTEFWLRDLDNDTIWEPGEYLRIFSPDGQLMGYFTLHEPTTGEPHPPEPGDIFYVKTLKKLTTDDEFRIVTYPYRSKPDYSLDSIYVVPNPYYIRAPWDATRYEHKVWFFGLPSRCKIRIPKLVPRTGIC</sequence>
<dbReference type="EMBL" id="NMUJ01000031">
    <property type="protein sequence ID" value="OYV02979.1"/>
    <property type="molecule type" value="Genomic_DNA"/>
</dbReference>
<evidence type="ECO:0000313" key="2">
    <source>
        <dbReference type="Proteomes" id="UP000216312"/>
    </source>
</evidence>
<dbReference type="AlphaFoldDB" id="A0A257LU19"/>
<accession>A0A257LU19</accession>
<comment type="caution">
    <text evidence="1">The sequence shown here is derived from an EMBL/GenBank/DDBJ whole genome shotgun (WGS) entry which is preliminary data.</text>
</comment>
<reference evidence="2" key="1">
    <citation type="submission" date="2017-07" db="EMBL/GenBank/DDBJ databases">
        <title>Novel pathways for hydrocarbon cycling and metabolic interdependencies in hydrothermal sediment communities.</title>
        <authorList>
            <person name="Dombrowski N."/>
            <person name="Seitz K."/>
            <person name="Teske A."/>
            <person name="Baker B."/>
        </authorList>
    </citation>
    <scope>NUCLEOTIDE SEQUENCE [LARGE SCALE GENOMIC DNA]</scope>
</reference>
<proteinExistence type="predicted"/>
<evidence type="ECO:0000313" key="1">
    <source>
        <dbReference type="EMBL" id="OYV02979.1"/>
    </source>
</evidence>
<name>A0A257LU19_UNCW3</name>